<gene>
    <name evidence="3" type="ORF">DWB77_01930</name>
</gene>
<dbReference type="Pfam" id="PF07235">
    <property type="entry name" value="DUF1427"/>
    <property type="match status" value="1"/>
</dbReference>
<dbReference type="AlphaFoldDB" id="A0A387HGA5"/>
<sequence length="85" mass="9000">MAFARRAGVSLLAGTVMGAVFWAMDVAAPAPPLLSLCGLAGILLGERVATALRTRWARRRRPADPVIPTPSEGARPERAPHATTR</sequence>
<proteinExistence type="predicted"/>
<dbReference type="KEGG" id="shun:DWB77_01930"/>
<evidence type="ECO:0000256" key="2">
    <source>
        <dbReference type="SAM" id="Phobius"/>
    </source>
</evidence>
<evidence type="ECO:0008006" key="5">
    <source>
        <dbReference type="Google" id="ProtNLM"/>
    </source>
</evidence>
<dbReference type="EMBL" id="CP032698">
    <property type="protein sequence ID" value="AYG79812.1"/>
    <property type="molecule type" value="Genomic_DNA"/>
</dbReference>
<organism evidence="3 4">
    <name type="scientific">Streptomyces hundungensis</name>
    <dbReference type="NCBI Taxonomy" id="1077946"/>
    <lineage>
        <taxon>Bacteria</taxon>
        <taxon>Bacillati</taxon>
        <taxon>Actinomycetota</taxon>
        <taxon>Actinomycetes</taxon>
        <taxon>Kitasatosporales</taxon>
        <taxon>Streptomycetaceae</taxon>
        <taxon>Streptomyces</taxon>
    </lineage>
</organism>
<dbReference type="InterPro" id="IPR020017">
    <property type="entry name" value="XapX_domain"/>
</dbReference>
<keyword evidence="2" id="KW-0472">Membrane</keyword>
<keyword evidence="2" id="KW-1133">Transmembrane helix</keyword>
<dbReference type="InterPro" id="IPR009872">
    <property type="entry name" value="DUF1427"/>
</dbReference>
<accession>A0A387HGA5</accession>
<reference evidence="3 4" key="1">
    <citation type="submission" date="2018-10" db="EMBL/GenBank/DDBJ databases">
        <title>Relationship between Morphology and Antimicrobial Activity in Streptomyces.</title>
        <authorList>
            <person name="Kang H.J."/>
            <person name="Kim S.B."/>
        </authorList>
    </citation>
    <scope>NUCLEOTIDE SEQUENCE [LARGE SCALE GENOMIC DNA]</scope>
    <source>
        <strain evidence="3 4">BH38</strain>
    </source>
</reference>
<protein>
    <recommendedName>
        <fullName evidence="5">XapX domain-containing protein</fullName>
    </recommendedName>
</protein>
<evidence type="ECO:0000256" key="1">
    <source>
        <dbReference type="SAM" id="MobiDB-lite"/>
    </source>
</evidence>
<feature type="compositionally biased region" description="Basic and acidic residues" evidence="1">
    <location>
        <begin position="74"/>
        <end position="85"/>
    </location>
</feature>
<evidence type="ECO:0000313" key="4">
    <source>
        <dbReference type="Proteomes" id="UP000271554"/>
    </source>
</evidence>
<name>A0A387HGA5_9ACTN</name>
<evidence type="ECO:0000313" key="3">
    <source>
        <dbReference type="EMBL" id="AYG79812.1"/>
    </source>
</evidence>
<feature type="transmembrane region" description="Helical" evidence="2">
    <location>
        <begin position="33"/>
        <end position="52"/>
    </location>
</feature>
<feature type="region of interest" description="Disordered" evidence="1">
    <location>
        <begin position="59"/>
        <end position="85"/>
    </location>
</feature>
<keyword evidence="2" id="KW-0812">Transmembrane</keyword>
<dbReference type="Proteomes" id="UP000271554">
    <property type="component" value="Chromosome"/>
</dbReference>
<keyword evidence="4" id="KW-1185">Reference proteome</keyword>
<dbReference type="NCBIfam" id="TIGR03510">
    <property type="entry name" value="XapX"/>
    <property type="match status" value="1"/>
</dbReference>